<dbReference type="EMBL" id="JXMS01000011">
    <property type="protein sequence ID" value="OBQ52162.1"/>
    <property type="molecule type" value="Genomic_DNA"/>
</dbReference>
<dbReference type="PRINTS" id="PR00040">
    <property type="entry name" value="HTHMERR"/>
</dbReference>
<dbReference type="InterPro" id="IPR000551">
    <property type="entry name" value="MerR-type_HTH_dom"/>
</dbReference>
<keyword evidence="1" id="KW-0238">DNA-binding</keyword>
<reference evidence="3 4" key="1">
    <citation type="submission" date="2015-01" db="EMBL/GenBank/DDBJ databases">
        <title>Desulfovibrio sp. JC271 draft genome sequence.</title>
        <authorList>
            <person name="Shivani Y."/>
            <person name="Subhash Y."/>
            <person name="Sasikala C."/>
            <person name="Ramana C.V."/>
        </authorList>
    </citation>
    <scope>NUCLEOTIDE SEQUENCE [LARGE SCALE GENOMIC DNA]</scope>
    <source>
        <strain evidence="3 4">JC271</strain>
    </source>
</reference>
<dbReference type="InterPro" id="IPR009061">
    <property type="entry name" value="DNA-bd_dom_put_sf"/>
</dbReference>
<dbReference type="CDD" id="cd01109">
    <property type="entry name" value="HTH_YyaN"/>
    <property type="match status" value="1"/>
</dbReference>
<dbReference type="OrthoDB" id="9792348at2"/>
<dbReference type="PANTHER" id="PTHR30204:SF98">
    <property type="entry name" value="HTH-TYPE TRANSCRIPTIONAL REGULATOR ADHR"/>
    <property type="match status" value="1"/>
</dbReference>
<dbReference type="SMART" id="SM00422">
    <property type="entry name" value="HTH_MERR"/>
    <property type="match status" value="1"/>
</dbReference>
<dbReference type="GO" id="GO:0003700">
    <property type="term" value="F:DNA-binding transcription factor activity"/>
    <property type="evidence" value="ECO:0007669"/>
    <property type="project" value="InterPro"/>
</dbReference>
<feature type="domain" description="HTH merR-type" evidence="2">
    <location>
        <begin position="1"/>
        <end position="69"/>
    </location>
</feature>
<proteinExistence type="predicted"/>
<evidence type="ECO:0000313" key="3">
    <source>
        <dbReference type="EMBL" id="OBQ52162.1"/>
    </source>
</evidence>
<sequence>MNMKEFSLTTGLTSHTVRYYEKIGLLKNIERTKSGHRIFSHADVIWVEFITRLKDTGMPLKQIQQYAELREQGDHTATDRMLLLEDHAATLEARLALETQHLKKLHDKIAYYKTLISS</sequence>
<dbReference type="AlphaFoldDB" id="A0A1B7XDM8"/>
<accession>A0A1B7XDM8</accession>
<dbReference type="InterPro" id="IPR047057">
    <property type="entry name" value="MerR_fam"/>
</dbReference>
<dbReference type="SUPFAM" id="SSF46955">
    <property type="entry name" value="Putative DNA-binding domain"/>
    <property type="match status" value="1"/>
</dbReference>
<dbReference type="PATRIC" id="fig|1560234.3.peg.383"/>
<dbReference type="RefSeq" id="WP_066854299.1">
    <property type="nucleotide sequence ID" value="NZ_JXMS01000011.1"/>
</dbReference>
<dbReference type="Proteomes" id="UP000091979">
    <property type="component" value="Unassembled WGS sequence"/>
</dbReference>
<comment type="caution">
    <text evidence="3">The sequence shown here is derived from an EMBL/GenBank/DDBJ whole genome shotgun (WGS) entry which is preliminary data.</text>
</comment>
<keyword evidence="4" id="KW-1185">Reference proteome</keyword>
<dbReference type="Pfam" id="PF13411">
    <property type="entry name" value="MerR_1"/>
    <property type="match status" value="1"/>
</dbReference>
<dbReference type="PROSITE" id="PS50937">
    <property type="entry name" value="HTH_MERR_2"/>
    <property type="match status" value="1"/>
</dbReference>
<gene>
    <name evidence="3" type="ORF">SP90_07840</name>
</gene>
<organism evidence="3 4">
    <name type="scientific">Halodesulfovibrio spirochaetisodalis</name>
    <dbReference type="NCBI Taxonomy" id="1560234"/>
    <lineage>
        <taxon>Bacteria</taxon>
        <taxon>Pseudomonadati</taxon>
        <taxon>Thermodesulfobacteriota</taxon>
        <taxon>Desulfovibrionia</taxon>
        <taxon>Desulfovibrionales</taxon>
        <taxon>Desulfovibrionaceae</taxon>
        <taxon>Halodesulfovibrio</taxon>
    </lineage>
</organism>
<evidence type="ECO:0000313" key="4">
    <source>
        <dbReference type="Proteomes" id="UP000091979"/>
    </source>
</evidence>
<dbReference type="Gene3D" id="1.10.1660.10">
    <property type="match status" value="1"/>
</dbReference>
<name>A0A1B7XDM8_9BACT</name>
<evidence type="ECO:0000259" key="2">
    <source>
        <dbReference type="PROSITE" id="PS50937"/>
    </source>
</evidence>
<dbReference type="STRING" id="1560234.SP90_07840"/>
<protein>
    <submittedName>
        <fullName evidence="3">MerR family transcriptional regulator</fullName>
    </submittedName>
</protein>
<evidence type="ECO:0000256" key="1">
    <source>
        <dbReference type="ARBA" id="ARBA00023125"/>
    </source>
</evidence>
<dbReference type="GO" id="GO:0003677">
    <property type="term" value="F:DNA binding"/>
    <property type="evidence" value="ECO:0007669"/>
    <property type="project" value="UniProtKB-KW"/>
</dbReference>
<dbReference type="PANTHER" id="PTHR30204">
    <property type="entry name" value="REDOX-CYCLING DRUG-SENSING TRANSCRIPTIONAL ACTIVATOR SOXR"/>
    <property type="match status" value="1"/>
</dbReference>